<dbReference type="PANTHER" id="PTHR42886:SF53">
    <property type="entry name" value="ALPHA_BETA-HYDROLASES SUPERFAMILY PROTEIN"/>
    <property type="match status" value="1"/>
</dbReference>
<dbReference type="InterPro" id="IPR000073">
    <property type="entry name" value="AB_hydrolase_1"/>
</dbReference>
<dbReference type="KEGG" id="ntr:B0W44_05015"/>
<dbReference type="Pfam" id="PF12697">
    <property type="entry name" value="Abhydrolase_6"/>
    <property type="match status" value="1"/>
</dbReference>
<feature type="domain" description="AB hydrolase-1" evidence="1">
    <location>
        <begin position="32"/>
        <end position="216"/>
    </location>
</feature>
<sequence>MHIQRVEQSNAHFTINSLVYTPDASRDRGLTVLMGHGFSVSKHHLDGLASYLCYFGYEVVNVDFPGHKMGGSRGSLDHPVQLIESLKLARRCTKRDNIVLLGHSMGAAAAVGAATEMDEAIGLVALGMGANPAARFEDKIVTSTLEWGALYVEDLDGKDFLTRIKSELLPHMKNVTVPSLVIGGTKDYIIPAQEVKKLAEMAQGPRTVKLLDCTHSDLPDVAKKDIRQWLEQTYSID</sequence>
<protein>
    <recommendedName>
        <fullName evidence="1">AB hydrolase-1 domain-containing protein</fullName>
    </recommendedName>
</protein>
<dbReference type="Proteomes" id="UP000188603">
    <property type="component" value="Chromosome"/>
</dbReference>
<accession>A0A1U9K5D4</accession>
<dbReference type="PANTHER" id="PTHR42886">
    <property type="entry name" value="RE40534P-RELATED"/>
    <property type="match status" value="1"/>
</dbReference>
<proteinExistence type="predicted"/>
<evidence type="ECO:0000259" key="1">
    <source>
        <dbReference type="Pfam" id="PF12697"/>
    </source>
</evidence>
<keyword evidence="3" id="KW-1185">Reference proteome</keyword>
<dbReference type="SUPFAM" id="SSF53474">
    <property type="entry name" value="alpha/beta-Hydrolases"/>
    <property type="match status" value="1"/>
</dbReference>
<dbReference type="Gene3D" id="3.40.50.1820">
    <property type="entry name" value="alpha/beta hydrolase"/>
    <property type="match status" value="1"/>
</dbReference>
<dbReference type="InterPro" id="IPR029058">
    <property type="entry name" value="AB_hydrolase_fold"/>
</dbReference>
<dbReference type="RefSeq" id="WP_077719051.1">
    <property type="nucleotide sequence ID" value="NZ_CP019699.1"/>
</dbReference>
<dbReference type="EMBL" id="CP019699">
    <property type="protein sequence ID" value="AQS55234.1"/>
    <property type="molecule type" value="Genomic_DNA"/>
</dbReference>
<organism evidence="2 3">
    <name type="scientific">Novibacillus thermophilus</name>
    <dbReference type="NCBI Taxonomy" id="1471761"/>
    <lineage>
        <taxon>Bacteria</taxon>
        <taxon>Bacillati</taxon>
        <taxon>Bacillota</taxon>
        <taxon>Bacilli</taxon>
        <taxon>Bacillales</taxon>
        <taxon>Thermoactinomycetaceae</taxon>
        <taxon>Novibacillus</taxon>
    </lineage>
</organism>
<reference evidence="2 3" key="1">
    <citation type="journal article" date="2015" name="Int. J. Syst. Evol. Microbiol.">
        <title>Novibacillus thermophilus gen. nov., sp. nov., a Gram-staining-negative and moderately thermophilic member of the family Thermoactinomycetaceae.</title>
        <authorList>
            <person name="Yang G."/>
            <person name="Chen J."/>
            <person name="Zhou S."/>
        </authorList>
    </citation>
    <scope>NUCLEOTIDE SEQUENCE [LARGE SCALE GENOMIC DNA]</scope>
    <source>
        <strain evidence="2 3">SG-1</strain>
    </source>
</reference>
<evidence type="ECO:0000313" key="2">
    <source>
        <dbReference type="EMBL" id="AQS55234.1"/>
    </source>
</evidence>
<dbReference type="STRING" id="1471761.B0W44_05015"/>
<gene>
    <name evidence="2" type="ORF">B0W44_05015</name>
</gene>
<dbReference type="OrthoDB" id="5614837at2"/>
<dbReference type="AlphaFoldDB" id="A0A1U9K5D4"/>
<name>A0A1U9K5D4_9BACL</name>
<evidence type="ECO:0000313" key="3">
    <source>
        <dbReference type="Proteomes" id="UP000188603"/>
    </source>
</evidence>